<dbReference type="AlphaFoldDB" id="A0A1I5XFD8"/>
<evidence type="ECO:0000313" key="3">
    <source>
        <dbReference type="Proteomes" id="UP000243084"/>
    </source>
</evidence>
<protein>
    <recommendedName>
        <fullName evidence="4">DUF3577 domain-containing protein</fullName>
    </recommendedName>
</protein>
<dbReference type="InterPro" id="IPR021960">
    <property type="entry name" value="DUF3577"/>
</dbReference>
<dbReference type="RefSeq" id="WP_092433750.1">
    <property type="nucleotide sequence ID" value="NZ_FOXM01000016.1"/>
</dbReference>
<keyword evidence="3" id="KW-1185">Reference proteome</keyword>
<evidence type="ECO:0000313" key="2">
    <source>
        <dbReference type="EMBL" id="SFQ30679.1"/>
    </source>
</evidence>
<dbReference type="Proteomes" id="UP000243084">
    <property type="component" value="Unassembled WGS sequence"/>
</dbReference>
<gene>
    <name evidence="2" type="ORF">SAMN05216229_11632</name>
</gene>
<dbReference type="NCBIfam" id="NF040584">
    <property type="entry name" value="STY4534_fam"/>
    <property type="match status" value="1"/>
</dbReference>
<sequence>MNPSSSPTTKYFDLHTSGIGYLNRIREVPVRRGNAFMACDIAALHGAEDDVEYTHFDCKVSGGEAERLIRRCQDAVIAGKKVLLAFRIGDLWIDTFVYGKGDKAGQPGASLKGRLLYIAWIRIDGQQVYQAAPRPEQSDEQGTLPATPEAASGPCIEPGTTAPADSLPDTNPAKTRRSRAKSATPTS</sequence>
<dbReference type="OrthoDB" id="6402776at2"/>
<dbReference type="EMBL" id="FOXM01000016">
    <property type="protein sequence ID" value="SFQ30679.1"/>
    <property type="molecule type" value="Genomic_DNA"/>
</dbReference>
<reference evidence="3" key="1">
    <citation type="submission" date="2016-10" db="EMBL/GenBank/DDBJ databases">
        <authorList>
            <person name="Varghese N."/>
            <person name="Submissions S."/>
        </authorList>
    </citation>
    <scope>NUCLEOTIDE SEQUENCE [LARGE SCALE GENOMIC DNA]</scope>
    <source>
        <strain evidence="3">JCM 18195</strain>
    </source>
</reference>
<accession>A0A1I5XFD8</accession>
<feature type="region of interest" description="Disordered" evidence="1">
    <location>
        <begin position="131"/>
        <end position="187"/>
    </location>
</feature>
<organism evidence="2 3">
    <name type="scientific">Geopseudomonas sagittaria</name>
    <dbReference type="NCBI Taxonomy" id="1135990"/>
    <lineage>
        <taxon>Bacteria</taxon>
        <taxon>Pseudomonadati</taxon>
        <taxon>Pseudomonadota</taxon>
        <taxon>Gammaproteobacteria</taxon>
        <taxon>Pseudomonadales</taxon>
        <taxon>Pseudomonadaceae</taxon>
        <taxon>Geopseudomonas</taxon>
    </lineage>
</organism>
<evidence type="ECO:0000256" key="1">
    <source>
        <dbReference type="SAM" id="MobiDB-lite"/>
    </source>
</evidence>
<proteinExistence type="predicted"/>
<name>A0A1I5XFD8_9GAMM</name>
<dbReference type="Pfam" id="PF12101">
    <property type="entry name" value="DUF3577"/>
    <property type="match status" value="1"/>
</dbReference>
<evidence type="ECO:0008006" key="4">
    <source>
        <dbReference type="Google" id="ProtNLM"/>
    </source>
</evidence>